<evidence type="ECO:0000256" key="2">
    <source>
        <dbReference type="ARBA" id="ARBA00004603"/>
    </source>
</evidence>
<dbReference type="GO" id="GO:0045022">
    <property type="term" value="P:early endosome to late endosome transport"/>
    <property type="evidence" value="ECO:0007669"/>
    <property type="project" value="InterPro"/>
</dbReference>
<dbReference type="Pfam" id="PF23138">
    <property type="entry name" value="CTLH_Armc9"/>
    <property type="match status" value="1"/>
</dbReference>
<dbReference type="Proteomes" id="UP000789572">
    <property type="component" value="Unassembled WGS sequence"/>
</dbReference>
<sequence>MNAVHHIDELVKEYLLFRGFSNTFRAFEQESRNDRDKGFQADKIVEELYSFIINSDINGLIDYWRYLDVRYFSRLDGRFLGAVNKFELCLLRYYLVYAAQQKRKEKIMEFFDTAGPELSSNPEWTKWFGLPFSKSPATDPNFETFFTKQWLETFTVSLHNFLNTIFQNMPLPALLCFNIDRLQIRAMQTEIETLQSVIENLKTEIEPGGDIEVTTNTKKKTRADASTASKSRKRAVSMQEGKERESSLIERLSRGNNSTHSITSKSLHDGDASRSLFDLDRSGTPISDHATMDEAVLEGTREEIADAVETT</sequence>
<dbReference type="GO" id="GO:0051898">
    <property type="term" value="P:negative regulation of phosphatidylinositol 3-kinase/protein kinase B signal transduction"/>
    <property type="evidence" value="ECO:0007669"/>
    <property type="project" value="InterPro"/>
</dbReference>
<evidence type="ECO:0000256" key="5">
    <source>
        <dbReference type="SAM" id="MobiDB-lite"/>
    </source>
</evidence>
<evidence type="ECO:0000256" key="4">
    <source>
        <dbReference type="ARBA" id="ARBA00022753"/>
    </source>
</evidence>
<dbReference type="InterPro" id="IPR006594">
    <property type="entry name" value="LisH"/>
</dbReference>
<evidence type="ECO:0000313" key="8">
    <source>
        <dbReference type="Proteomes" id="UP000789572"/>
    </source>
</evidence>
<feature type="compositionally biased region" description="Basic and acidic residues" evidence="5">
    <location>
        <begin position="240"/>
        <end position="253"/>
    </location>
</feature>
<evidence type="ECO:0000256" key="3">
    <source>
        <dbReference type="ARBA" id="ARBA00006128"/>
    </source>
</evidence>
<dbReference type="InterPro" id="IPR056327">
    <property type="entry name" value="ARMC9_CTLH-like_dom"/>
</dbReference>
<dbReference type="GO" id="GO:0141039">
    <property type="term" value="F:phosphatidylinositol 3-kinase inhibitor activity"/>
    <property type="evidence" value="ECO:0007669"/>
    <property type="project" value="InterPro"/>
</dbReference>
<dbReference type="EMBL" id="CAJVPJ010000222">
    <property type="protein sequence ID" value="CAG8497631.1"/>
    <property type="molecule type" value="Genomic_DNA"/>
</dbReference>
<accession>A0A9N8ZJ95</accession>
<evidence type="ECO:0000313" key="7">
    <source>
        <dbReference type="EMBL" id="CAG8497631.1"/>
    </source>
</evidence>
<reference evidence="7" key="1">
    <citation type="submission" date="2021-06" db="EMBL/GenBank/DDBJ databases">
        <authorList>
            <person name="Kallberg Y."/>
            <person name="Tangrot J."/>
            <person name="Rosling A."/>
        </authorList>
    </citation>
    <scope>NUCLEOTIDE SEQUENCE</scope>
    <source>
        <strain evidence="7">IA702</strain>
    </source>
</reference>
<dbReference type="GO" id="GO:0031902">
    <property type="term" value="C:late endosome membrane"/>
    <property type="evidence" value="ECO:0007669"/>
    <property type="project" value="TreeGrafter"/>
</dbReference>
<dbReference type="PROSITE" id="PS50896">
    <property type="entry name" value="LISH"/>
    <property type="match status" value="1"/>
</dbReference>
<organism evidence="7 8">
    <name type="scientific">Paraglomus occultum</name>
    <dbReference type="NCBI Taxonomy" id="144539"/>
    <lineage>
        <taxon>Eukaryota</taxon>
        <taxon>Fungi</taxon>
        <taxon>Fungi incertae sedis</taxon>
        <taxon>Mucoromycota</taxon>
        <taxon>Glomeromycotina</taxon>
        <taxon>Glomeromycetes</taxon>
        <taxon>Paraglomerales</taxon>
        <taxon>Paraglomeraceae</taxon>
        <taxon>Paraglomus</taxon>
    </lineage>
</organism>
<name>A0A9N8ZJ95_9GLOM</name>
<keyword evidence="4" id="KW-0967">Endosome</keyword>
<evidence type="ECO:0000259" key="6">
    <source>
        <dbReference type="Pfam" id="PF23138"/>
    </source>
</evidence>
<dbReference type="PANTHER" id="PTHR13083">
    <property type="entry name" value="WD REPEAT-CONTAINING PROTEIN 91"/>
    <property type="match status" value="1"/>
</dbReference>
<dbReference type="PANTHER" id="PTHR13083:SF3">
    <property type="entry name" value="WD REPEAT-CONTAINING PROTEIN 91"/>
    <property type="match status" value="1"/>
</dbReference>
<protein>
    <submittedName>
        <fullName evidence="7">8988_t:CDS:1</fullName>
    </submittedName>
</protein>
<feature type="region of interest" description="Disordered" evidence="5">
    <location>
        <begin position="209"/>
        <end position="287"/>
    </location>
</feature>
<proteinExistence type="inferred from homology"/>
<gene>
    <name evidence="7" type="ORF">POCULU_LOCUS2405</name>
</gene>
<comment type="similarity">
    <text evidence="3">Belongs to the WD repeat WDR91 family.</text>
</comment>
<dbReference type="AlphaFoldDB" id="A0A9N8ZJ95"/>
<dbReference type="OrthoDB" id="193023at2759"/>
<evidence type="ECO:0000256" key="1">
    <source>
        <dbReference type="ARBA" id="ARBA00004412"/>
    </source>
</evidence>
<dbReference type="GO" id="GO:0031901">
    <property type="term" value="C:early endosome membrane"/>
    <property type="evidence" value="ECO:0007669"/>
    <property type="project" value="TreeGrafter"/>
</dbReference>
<feature type="domain" description="ARMC9 CTLH-like" evidence="6">
    <location>
        <begin position="63"/>
        <end position="168"/>
    </location>
</feature>
<dbReference type="InterPro" id="IPR039724">
    <property type="entry name" value="WDR91"/>
</dbReference>
<comment type="subcellular location">
    <subcellularLocation>
        <location evidence="1">Early endosome</location>
    </subcellularLocation>
    <subcellularLocation>
        <location evidence="2">Late endosome</location>
    </subcellularLocation>
</comment>
<keyword evidence="8" id="KW-1185">Reference proteome</keyword>
<feature type="compositionally biased region" description="Polar residues" evidence="5">
    <location>
        <begin position="254"/>
        <end position="265"/>
    </location>
</feature>
<comment type="caution">
    <text evidence="7">The sequence shown here is derived from an EMBL/GenBank/DDBJ whole genome shotgun (WGS) entry which is preliminary data.</text>
</comment>
<feature type="compositionally biased region" description="Basic and acidic residues" evidence="5">
    <location>
        <begin position="266"/>
        <end position="281"/>
    </location>
</feature>